<keyword evidence="1" id="KW-1133">Transmembrane helix</keyword>
<keyword evidence="1" id="KW-0472">Membrane</keyword>
<feature type="transmembrane region" description="Helical" evidence="1">
    <location>
        <begin position="171"/>
        <end position="196"/>
    </location>
</feature>
<dbReference type="OMA" id="RSTWEYD"/>
<keyword evidence="3" id="KW-1185">Reference proteome</keyword>
<dbReference type="OrthoDB" id="5381783at2759"/>
<gene>
    <name evidence="2" type="ORF">PISL3812_03568</name>
</gene>
<feature type="transmembrane region" description="Helical" evidence="1">
    <location>
        <begin position="202"/>
        <end position="222"/>
    </location>
</feature>
<sequence>MTRSRYLAGIALNVGAVRAALPSHRTAIATLKNDHDVTFDPLGVAAVLHNPRASLSAARLYTQYDRNIFIWPHLMMMGATLIPLKVLVEHMTATFQSIHPAISLCTRDTQTLPVVSNMVFKEFPLDFSKMWLADVIAYKSSAKPVNDFMIVCMDELGDDDRQHHGPSKVKIWILCRVLDLIMLLNGAIIGLGAVLGALFVDIWAITLFCFYLIHWATGWLMSVSPRVVPQKMTIKDDSTVRYAIYQRPAGGTVVFKGRQDTMERWARITWEFKRSPHNNILHWLWMITGTFSAIASVACMVNMQGSIQLVFLGQLVYASLAEILATRVARNLGSQTNASNRSCLVPGNKFRTEGITRATIEVDARLRLTGLDWVGLKRMPADQIFIDMQALLKQINDFQERVEAGNATDSELKTVPESHPDVKAAFKAFQDNRTGEEDPGLVQRIQDEAHAALKTWWYNRTKETNGSTRNGRPPV</sequence>
<keyword evidence="1" id="KW-0812">Transmembrane</keyword>
<evidence type="ECO:0000313" key="3">
    <source>
        <dbReference type="Proteomes" id="UP000054383"/>
    </source>
</evidence>
<name>A0A0U1LT36_TALIS</name>
<accession>A0A0U1LT36</accession>
<evidence type="ECO:0000256" key="1">
    <source>
        <dbReference type="SAM" id="Phobius"/>
    </source>
</evidence>
<dbReference type="EMBL" id="CVMT01000002">
    <property type="protein sequence ID" value="CRG86558.1"/>
    <property type="molecule type" value="Genomic_DNA"/>
</dbReference>
<proteinExistence type="predicted"/>
<feature type="transmembrane region" description="Helical" evidence="1">
    <location>
        <begin position="283"/>
        <end position="303"/>
    </location>
</feature>
<dbReference type="STRING" id="28573.A0A0U1LT36"/>
<protein>
    <submittedName>
        <fullName evidence="2">Uncharacterized protein</fullName>
    </submittedName>
</protein>
<evidence type="ECO:0000313" key="2">
    <source>
        <dbReference type="EMBL" id="CRG86558.1"/>
    </source>
</evidence>
<organism evidence="2 3">
    <name type="scientific">Talaromyces islandicus</name>
    <name type="common">Penicillium islandicum</name>
    <dbReference type="NCBI Taxonomy" id="28573"/>
    <lineage>
        <taxon>Eukaryota</taxon>
        <taxon>Fungi</taxon>
        <taxon>Dikarya</taxon>
        <taxon>Ascomycota</taxon>
        <taxon>Pezizomycotina</taxon>
        <taxon>Eurotiomycetes</taxon>
        <taxon>Eurotiomycetidae</taxon>
        <taxon>Eurotiales</taxon>
        <taxon>Trichocomaceae</taxon>
        <taxon>Talaromyces</taxon>
        <taxon>Talaromyces sect. Islandici</taxon>
    </lineage>
</organism>
<dbReference type="Proteomes" id="UP000054383">
    <property type="component" value="Unassembled WGS sequence"/>
</dbReference>
<reference evidence="2 3" key="1">
    <citation type="submission" date="2015-04" db="EMBL/GenBank/DDBJ databases">
        <authorList>
            <person name="Syromyatnikov M.Y."/>
            <person name="Popov V.N."/>
        </authorList>
    </citation>
    <scope>NUCLEOTIDE SEQUENCE [LARGE SCALE GENOMIC DNA]</scope>
    <source>
        <strain evidence="2">WF-38-12</strain>
    </source>
</reference>
<dbReference type="AlphaFoldDB" id="A0A0U1LT36"/>